<dbReference type="Proteomes" id="UP000078559">
    <property type="component" value="Unassembled WGS sequence"/>
</dbReference>
<organism evidence="3 4">
    <name type="scientific">Cytospora mali</name>
    <name type="common">Apple Valsa canker fungus</name>
    <name type="synonym">Valsa mali</name>
    <dbReference type="NCBI Taxonomy" id="578113"/>
    <lineage>
        <taxon>Eukaryota</taxon>
        <taxon>Fungi</taxon>
        <taxon>Dikarya</taxon>
        <taxon>Ascomycota</taxon>
        <taxon>Pezizomycotina</taxon>
        <taxon>Sordariomycetes</taxon>
        <taxon>Sordariomycetidae</taxon>
        <taxon>Diaporthales</taxon>
        <taxon>Cytosporaceae</taxon>
        <taxon>Cytospora</taxon>
    </lineage>
</organism>
<feature type="compositionally biased region" description="Basic and acidic residues" evidence="2">
    <location>
        <begin position="407"/>
        <end position="442"/>
    </location>
</feature>
<feature type="region of interest" description="Disordered" evidence="2">
    <location>
        <begin position="1"/>
        <end position="45"/>
    </location>
</feature>
<evidence type="ECO:0000256" key="1">
    <source>
        <dbReference type="SAM" id="Coils"/>
    </source>
</evidence>
<evidence type="ECO:0000313" key="4">
    <source>
        <dbReference type="Proteomes" id="UP000078559"/>
    </source>
</evidence>
<gene>
    <name evidence="3" type="ORF">VM1G_11178</name>
</gene>
<reference evidence="3" key="1">
    <citation type="submission" date="2014-12" db="EMBL/GenBank/DDBJ databases">
        <title>Genome Sequence of Valsa Canker Pathogens Uncovers a Specific Adaption of Colonization on Woody Bark.</title>
        <authorList>
            <person name="Yin Z."/>
            <person name="Liu H."/>
            <person name="Gao X."/>
            <person name="Li Z."/>
            <person name="Song N."/>
            <person name="Ke X."/>
            <person name="Dai Q."/>
            <person name="Wu Y."/>
            <person name="Sun Y."/>
            <person name="Xu J.-R."/>
            <person name="Kang Z.K."/>
            <person name="Wang L."/>
            <person name="Huang L."/>
        </authorList>
    </citation>
    <scope>NUCLEOTIDE SEQUENCE [LARGE SCALE GENOMIC DNA]</scope>
    <source>
        <strain evidence="3">03-8</strain>
    </source>
</reference>
<feature type="coiled-coil region" evidence="1">
    <location>
        <begin position="323"/>
        <end position="357"/>
    </location>
</feature>
<feature type="region of interest" description="Disordered" evidence="2">
    <location>
        <begin position="389"/>
        <end position="442"/>
    </location>
</feature>
<evidence type="ECO:0000313" key="3">
    <source>
        <dbReference type="EMBL" id="KUI64367.1"/>
    </source>
</evidence>
<name>A0A194VK44_CYTMA</name>
<dbReference type="SMR" id="A0A194VK44"/>
<accession>A0A194VK44</accession>
<keyword evidence="4" id="KW-1185">Reference proteome</keyword>
<dbReference type="CDD" id="cd22249">
    <property type="entry name" value="UDM1_RNF168_RNF169-like"/>
    <property type="match status" value="1"/>
</dbReference>
<evidence type="ECO:0000256" key="2">
    <source>
        <dbReference type="SAM" id="MobiDB-lite"/>
    </source>
</evidence>
<dbReference type="AlphaFoldDB" id="A0A194VK44"/>
<proteinExistence type="predicted"/>
<protein>
    <submittedName>
        <fullName evidence="3">Uncharacterized protein</fullName>
    </submittedName>
</protein>
<sequence length="524" mass="57128">MSATTSMSSIKLEDPSVTHPTARNTPAKPQETNTHPSAALHETRPTDIAITTASATSKHAQNRLHGRRSSLSHTSALDIGASTHNASGSDTATFSYARLISPVSMGIALDALNHLNYNVASFFAGLTAAIWIPTAIFLLTRPALATAVCTSHVVLFQDAADRACPSPMEGKPSTATNIFPATSLARVAVSSQLQTTRTARITSASSRDAFMIKKVVHIFARTIPVPYRAVPKSSSTCPAELPCTASATSAPSTGATTKPGLPMGTAQTMGAHTDHATASARARHLSALNTAAGTMAAGCKDACLGGPDHIRKCLTHWTRDARNEAISEVGQRYQRRRERLEERIRQLEQQAADRDARDRAARLRQQEILRRVQAAREAQIAAHRRGIAEQMQRQREEERVQAAVAAQREEDSRRQEAERRQQEARDREEAEQNRRRQEREDGIAREAEARTALYSFKPAVDRGVRIVAMLVVQECADDGCNRGHSLEVIKEEFVVGVVDVEWRVCRLGGMIRVLGACMNALVLC</sequence>
<keyword evidence="1" id="KW-0175">Coiled coil</keyword>
<dbReference type="EMBL" id="KN796134">
    <property type="protein sequence ID" value="KUI64367.1"/>
    <property type="molecule type" value="Genomic_DNA"/>
</dbReference>